<gene>
    <name evidence="1" type="ORF">PR001_g22197</name>
</gene>
<dbReference type="AlphaFoldDB" id="A0A6A3J1R6"/>
<evidence type="ECO:0000313" key="2">
    <source>
        <dbReference type="Proteomes" id="UP000429607"/>
    </source>
</evidence>
<organism evidence="1 2">
    <name type="scientific">Phytophthora rubi</name>
    <dbReference type="NCBI Taxonomy" id="129364"/>
    <lineage>
        <taxon>Eukaryota</taxon>
        <taxon>Sar</taxon>
        <taxon>Stramenopiles</taxon>
        <taxon>Oomycota</taxon>
        <taxon>Peronosporomycetes</taxon>
        <taxon>Peronosporales</taxon>
        <taxon>Peronosporaceae</taxon>
        <taxon>Phytophthora</taxon>
    </lineage>
</organism>
<protein>
    <submittedName>
        <fullName evidence="1">Uncharacterized protein</fullName>
    </submittedName>
</protein>
<evidence type="ECO:0000313" key="1">
    <source>
        <dbReference type="EMBL" id="KAE8987867.1"/>
    </source>
</evidence>
<accession>A0A6A3J1R6</accession>
<proteinExistence type="predicted"/>
<sequence>MKSPSAVVSVVLGVLPHPAVPVVLLASSLPLVSTVVPSASRSDIRCGVDSR</sequence>
<reference evidence="1 2" key="1">
    <citation type="submission" date="2018-09" db="EMBL/GenBank/DDBJ databases">
        <title>Genomic investigation of the strawberry pathogen Phytophthora fragariae indicates pathogenicity is determined by transcriptional variation in three key races.</title>
        <authorList>
            <person name="Adams T.M."/>
            <person name="Armitage A.D."/>
            <person name="Sobczyk M.K."/>
            <person name="Bates H.J."/>
            <person name="Dunwell J.M."/>
            <person name="Nellist C.F."/>
            <person name="Harrison R.J."/>
        </authorList>
    </citation>
    <scope>NUCLEOTIDE SEQUENCE [LARGE SCALE GENOMIC DNA]</scope>
    <source>
        <strain evidence="1 2">SCRP249</strain>
    </source>
</reference>
<comment type="caution">
    <text evidence="1">The sequence shown here is derived from an EMBL/GenBank/DDBJ whole genome shotgun (WGS) entry which is preliminary data.</text>
</comment>
<name>A0A6A3J1R6_9STRA</name>
<dbReference type="Proteomes" id="UP000429607">
    <property type="component" value="Unassembled WGS sequence"/>
</dbReference>
<dbReference type="EMBL" id="QXFV01002439">
    <property type="protein sequence ID" value="KAE8987867.1"/>
    <property type="molecule type" value="Genomic_DNA"/>
</dbReference>